<protein>
    <submittedName>
        <fullName evidence="2">Uncharacterized protein</fullName>
    </submittedName>
</protein>
<organism evidence="2 3">
    <name type="scientific">Liparis tanakae</name>
    <name type="common">Tanaka's snailfish</name>
    <dbReference type="NCBI Taxonomy" id="230148"/>
    <lineage>
        <taxon>Eukaryota</taxon>
        <taxon>Metazoa</taxon>
        <taxon>Chordata</taxon>
        <taxon>Craniata</taxon>
        <taxon>Vertebrata</taxon>
        <taxon>Euteleostomi</taxon>
        <taxon>Actinopterygii</taxon>
        <taxon>Neopterygii</taxon>
        <taxon>Teleostei</taxon>
        <taxon>Neoteleostei</taxon>
        <taxon>Acanthomorphata</taxon>
        <taxon>Eupercaria</taxon>
        <taxon>Perciformes</taxon>
        <taxon>Cottioidei</taxon>
        <taxon>Cottales</taxon>
        <taxon>Liparidae</taxon>
        <taxon>Liparis</taxon>
    </lineage>
</organism>
<reference evidence="2 3" key="1">
    <citation type="submission" date="2019-03" db="EMBL/GenBank/DDBJ databases">
        <title>First draft genome of Liparis tanakae, snailfish: a comprehensive survey of snailfish specific genes.</title>
        <authorList>
            <person name="Kim W."/>
            <person name="Song I."/>
            <person name="Jeong J.-H."/>
            <person name="Kim D."/>
            <person name="Kim S."/>
            <person name="Ryu S."/>
            <person name="Song J.Y."/>
            <person name="Lee S.K."/>
        </authorList>
    </citation>
    <scope>NUCLEOTIDE SEQUENCE [LARGE SCALE GENOMIC DNA]</scope>
    <source>
        <tissue evidence="2">Muscle</tissue>
    </source>
</reference>
<evidence type="ECO:0000313" key="3">
    <source>
        <dbReference type="Proteomes" id="UP000314294"/>
    </source>
</evidence>
<name>A0A4Z2IXD2_9TELE</name>
<evidence type="ECO:0000313" key="2">
    <source>
        <dbReference type="EMBL" id="TNN81952.1"/>
    </source>
</evidence>
<feature type="region of interest" description="Disordered" evidence="1">
    <location>
        <begin position="1"/>
        <end position="46"/>
    </location>
</feature>
<feature type="compositionally biased region" description="Polar residues" evidence="1">
    <location>
        <begin position="35"/>
        <end position="46"/>
    </location>
</feature>
<dbReference type="Proteomes" id="UP000314294">
    <property type="component" value="Unassembled WGS sequence"/>
</dbReference>
<dbReference type="AlphaFoldDB" id="A0A4Z2IXD2"/>
<accession>A0A4Z2IXD2</accession>
<evidence type="ECO:0000256" key="1">
    <source>
        <dbReference type="SAM" id="MobiDB-lite"/>
    </source>
</evidence>
<comment type="caution">
    <text evidence="2">The sequence shown here is derived from an EMBL/GenBank/DDBJ whole genome shotgun (WGS) entry which is preliminary data.</text>
</comment>
<dbReference type="EMBL" id="SRLO01000043">
    <property type="protein sequence ID" value="TNN81952.1"/>
    <property type="molecule type" value="Genomic_DNA"/>
</dbReference>
<keyword evidence="3" id="KW-1185">Reference proteome</keyword>
<sequence length="91" mass="9988">MHQEKRNITQGHNVGRGRDVRTGTPPSGRWESLHRQSNIPKDGVTQGSALQGRKLFDVSLGQSSEFGFSQTFSEVQEGLWAGNTTSATTEE</sequence>
<gene>
    <name evidence="2" type="ORF">EYF80_007860</name>
</gene>
<proteinExistence type="predicted"/>